<evidence type="ECO:0000313" key="1">
    <source>
        <dbReference type="EMBL" id="KAJ2902778.1"/>
    </source>
</evidence>
<evidence type="ECO:0000313" key="2">
    <source>
        <dbReference type="Proteomes" id="UP001201980"/>
    </source>
</evidence>
<sequence length="225" mass="25582">MKAGKTKVWADPVTKEEYEYECGTAPDLSLISAEGPVLLLLDMPARYNILRKAYAWGRHRETSTRTVSSFSESSKLKEKCRELIDSESSSGPFEASSLDDWRSLALRLALQLTRQGYLEALKSMQYQLDDVVTHMAEDNQVQNQAGKWRPQFSSWMQLIEFQQTSLRYLKGMIQRSKGTPATDCRPLHWATGNSSVTGIDVGNQELLATVEKLERNWSRITTRVN</sequence>
<name>A0AAD5RT79_9PEZI</name>
<accession>A0AAD5RT79</accession>
<gene>
    <name evidence="1" type="ORF">MKZ38_000132</name>
</gene>
<protein>
    <submittedName>
        <fullName evidence="1">Uncharacterized protein</fullName>
    </submittedName>
</protein>
<dbReference type="EMBL" id="JAKWBI020000102">
    <property type="protein sequence ID" value="KAJ2902778.1"/>
    <property type="molecule type" value="Genomic_DNA"/>
</dbReference>
<keyword evidence="2" id="KW-1185">Reference proteome</keyword>
<comment type="caution">
    <text evidence="1">The sequence shown here is derived from an EMBL/GenBank/DDBJ whole genome shotgun (WGS) entry which is preliminary data.</text>
</comment>
<dbReference type="Proteomes" id="UP001201980">
    <property type="component" value="Unassembled WGS sequence"/>
</dbReference>
<organism evidence="1 2">
    <name type="scientific">Zalerion maritima</name>
    <dbReference type="NCBI Taxonomy" id="339359"/>
    <lineage>
        <taxon>Eukaryota</taxon>
        <taxon>Fungi</taxon>
        <taxon>Dikarya</taxon>
        <taxon>Ascomycota</taxon>
        <taxon>Pezizomycotina</taxon>
        <taxon>Sordariomycetes</taxon>
        <taxon>Lulworthiomycetidae</taxon>
        <taxon>Lulworthiales</taxon>
        <taxon>Lulworthiaceae</taxon>
        <taxon>Zalerion</taxon>
    </lineage>
</organism>
<proteinExistence type="predicted"/>
<dbReference type="AlphaFoldDB" id="A0AAD5RT79"/>
<reference evidence="1" key="1">
    <citation type="submission" date="2022-07" db="EMBL/GenBank/DDBJ databases">
        <title>Draft genome sequence of Zalerion maritima ATCC 34329, a (micro)plastics degrading marine fungus.</title>
        <authorList>
            <person name="Paco A."/>
            <person name="Goncalves M.F.M."/>
            <person name="Rocha-Santos T.A.P."/>
            <person name="Alves A."/>
        </authorList>
    </citation>
    <scope>NUCLEOTIDE SEQUENCE</scope>
    <source>
        <strain evidence="1">ATCC 34329</strain>
    </source>
</reference>